<feature type="transmembrane region" description="Helical" evidence="1">
    <location>
        <begin position="12"/>
        <end position="33"/>
    </location>
</feature>
<feature type="transmembrane region" description="Helical" evidence="1">
    <location>
        <begin position="45"/>
        <end position="64"/>
    </location>
</feature>
<proteinExistence type="predicted"/>
<evidence type="ECO:0000313" key="2">
    <source>
        <dbReference type="EMBL" id="PSF10759.1"/>
    </source>
</evidence>
<dbReference type="AlphaFoldDB" id="A0A2T1KKU9"/>
<comment type="caution">
    <text evidence="2">The sequence shown here is derived from an EMBL/GenBank/DDBJ whole genome shotgun (WGS) entry which is preliminary data.</text>
</comment>
<dbReference type="Proteomes" id="UP000239866">
    <property type="component" value="Unassembled WGS sequence"/>
</dbReference>
<evidence type="ECO:0000313" key="3">
    <source>
        <dbReference type="Proteomes" id="UP000239866"/>
    </source>
</evidence>
<evidence type="ECO:0000256" key="1">
    <source>
        <dbReference type="SAM" id="Phobius"/>
    </source>
</evidence>
<sequence>MSKFKQSRVRQFVFSLYMSGFMSLLMSGIITLINMGLVPGFLNRWLAAFVVAWAVAFPLVMFIAPMAGRLADWTVARFSGASSASERRQPD</sequence>
<dbReference type="OrthoDB" id="8481133at2"/>
<dbReference type="InterPro" id="IPR021529">
    <property type="entry name" value="DUF2798"/>
</dbReference>
<name>A0A2T1KKU9_9GAMM</name>
<accession>A0A2T1KKU9</accession>
<protein>
    <submittedName>
        <fullName evidence="2">DUF2798 domain-containing protein</fullName>
    </submittedName>
</protein>
<keyword evidence="1" id="KW-1133">Transmembrane helix</keyword>
<dbReference type="RefSeq" id="WP_106761959.1">
    <property type="nucleotide sequence ID" value="NZ_PXNP01000023.1"/>
</dbReference>
<reference evidence="2 3" key="1">
    <citation type="submission" date="2018-03" db="EMBL/GenBank/DDBJ databases">
        <title>Marinobacter brunus sp. nov., a marine bacterium of Gamma-proteobacteria isolated from the surface seawater of the South China Sea.</title>
        <authorList>
            <person name="Cheng H."/>
            <person name="Wu Y.-H."/>
            <person name="Xamxidin M."/>
            <person name="Xu X.-W."/>
        </authorList>
    </citation>
    <scope>NUCLEOTIDE SEQUENCE [LARGE SCALE GENOMIC DNA]</scope>
    <source>
        <strain evidence="2 3">NH169-3</strain>
    </source>
</reference>
<keyword evidence="1" id="KW-0812">Transmembrane</keyword>
<gene>
    <name evidence="2" type="ORF">C7H09_07125</name>
</gene>
<dbReference type="EMBL" id="PXNP01000023">
    <property type="protein sequence ID" value="PSF10759.1"/>
    <property type="molecule type" value="Genomic_DNA"/>
</dbReference>
<keyword evidence="1" id="KW-0472">Membrane</keyword>
<organism evidence="2 3">
    <name type="scientific">Marinobacter fuscus</name>
    <dbReference type="NCBI Taxonomy" id="2109942"/>
    <lineage>
        <taxon>Bacteria</taxon>
        <taxon>Pseudomonadati</taxon>
        <taxon>Pseudomonadota</taxon>
        <taxon>Gammaproteobacteria</taxon>
        <taxon>Pseudomonadales</taxon>
        <taxon>Marinobacteraceae</taxon>
        <taxon>Marinobacter</taxon>
    </lineage>
</organism>
<keyword evidence="3" id="KW-1185">Reference proteome</keyword>
<dbReference type="Pfam" id="PF11391">
    <property type="entry name" value="DUF2798"/>
    <property type="match status" value="1"/>
</dbReference>